<evidence type="ECO:0000313" key="2">
    <source>
        <dbReference type="EMBL" id="MFD0904357.1"/>
    </source>
</evidence>
<sequence length="56" mass="6001">MGNTARWTLVALLVAANVATSVTLQDTWYEIAIGVVTGVAAIALVIDYLVRGRRAR</sequence>
<dbReference type="EMBL" id="JBHTJA010000083">
    <property type="protein sequence ID" value="MFD0904357.1"/>
    <property type="molecule type" value="Genomic_DNA"/>
</dbReference>
<evidence type="ECO:0000256" key="1">
    <source>
        <dbReference type="SAM" id="Phobius"/>
    </source>
</evidence>
<proteinExistence type="predicted"/>
<protein>
    <submittedName>
        <fullName evidence="2">Uncharacterized protein</fullName>
    </submittedName>
</protein>
<dbReference type="Proteomes" id="UP001596972">
    <property type="component" value="Unassembled WGS sequence"/>
</dbReference>
<feature type="transmembrane region" description="Helical" evidence="1">
    <location>
        <begin position="31"/>
        <end position="50"/>
    </location>
</feature>
<organism evidence="2 3">
    <name type="scientific">Actinomadura sediminis</name>
    <dbReference type="NCBI Taxonomy" id="1038904"/>
    <lineage>
        <taxon>Bacteria</taxon>
        <taxon>Bacillati</taxon>
        <taxon>Actinomycetota</taxon>
        <taxon>Actinomycetes</taxon>
        <taxon>Streptosporangiales</taxon>
        <taxon>Thermomonosporaceae</taxon>
        <taxon>Actinomadura</taxon>
    </lineage>
</organism>
<dbReference type="RefSeq" id="WP_378304137.1">
    <property type="nucleotide sequence ID" value="NZ_JBHTJA010000083.1"/>
</dbReference>
<reference evidence="3" key="1">
    <citation type="journal article" date="2019" name="Int. J. Syst. Evol. Microbiol.">
        <title>The Global Catalogue of Microorganisms (GCM) 10K type strain sequencing project: providing services to taxonomists for standard genome sequencing and annotation.</title>
        <authorList>
            <consortium name="The Broad Institute Genomics Platform"/>
            <consortium name="The Broad Institute Genome Sequencing Center for Infectious Disease"/>
            <person name="Wu L."/>
            <person name="Ma J."/>
        </authorList>
    </citation>
    <scope>NUCLEOTIDE SEQUENCE [LARGE SCALE GENOMIC DNA]</scope>
    <source>
        <strain evidence="3">JCM 31202</strain>
    </source>
</reference>
<keyword evidence="3" id="KW-1185">Reference proteome</keyword>
<keyword evidence="1" id="KW-1133">Transmembrane helix</keyword>
<name>A0ABW3EZ92_9ACTN</name>
<accession>A0ABW3EZ92</accession>
<gene>
    <name evidence="2" type="ORF">ACFQ11_28505</name>
</gene>
<comment type="caution">
    <text evidence="2">The sequence shown here is derived from an EMBL/GenBank/DDBJ whole genome shotgun (WGS) entry which is preliminary data.</text>
</comment>
<keyword evidence="1" id="KW-0472">Membrane</keyword>
<keyword evidence="1" id="KW-0812">Transmembrane</keyword>
<evidence type="ECO:0000313" key="3">
    <source>
        <dbReference type="Proteomes" id="UP001596972"/>
    </source>
</evidence>